<keyword evidence="4 5" id="KW-0560">Oxidoreductase</keyword>
<dbReference type="GO" id="GO:0050660">
    <property type="term" value="F:flavin adenine dinucleotide binding"/>
    <property type="evidence" value="ECO:0007669"/>
    <property type="project" value="InterPro"/>
</dbReference>
<keyword evidence="2" id="KW-0285">Flavoprotein</keyword>
<feature type="compositionally biased region" description="Polar residues" evidence="7">
    <location>
        <begin position="628"/>
        <end position="639"/>
    </location>
</feature>
<comment type="function">
    <text evidence="5">Long-chain fatty alcohol oxidase involved in the omega-oxidation pathway of lipid degradation.</text>
</comment>
<feature type="domain" description="FAD-dependent oxidoreductase 2 FAD-binding" evidence="9">
    <location>
        <begin position="242"/>
        <end position="276"/>
    </location>
</feature>
<reference evidence="10" key="1">
    <citation type="submission" date="2023-03" db="EMBL/GenBank/DDBJ databases">
        <authorList>
            <person name="Julca I."/>
        </authorList>
    </citation>
    <scope>NUCLEOTIDE SEQUENCE</scope>
</reference>
<evidence type="ECO:0000256" key="5">
    <source>
        <dbReference type="PIRNR" id="PIRNR028937"/>
    </source>
</evidence>
<proteinExistence type="inferred from homology"/>
<dbReference type="Pfam" id="PF00732">
    <property type="entry name" value="GMC_oxred_N"/>
    <property type="match status" value="2"/>
</dbReference>
<evidence type="ECO:0000256" key="1">
    <source>
        <dbReference type="ARBA" id="ARBA00010790"/>
    </source>
</evidence>
<evidence type="ECO:0000256" key="6">
    <source>
        <dbReference type="PIRSR" id="PIRSR028937-2"/>
    </source>
</evidence>
<feature type="domain" description="Glucose-methanol-choline oxidoreductase N-terminal" evidence="8">
    <location>
        <begin position="288"/>
        <end position="369"/>
    </location>
</feature>
<evidence type="ECO:0000259" key="8">
    <source>
        <dbReference type="Pfam" id="PF00732"/>
    </source>
</evidence>
<gene>
    <name evidence="10" type="ORF">OLC1_LOCUS24080</name>
</gene>
<comment type="catalytic activity">
    <reaction evidence="5">
        <text>a long-chain primary fatty alcohol + O2 = a long-chain fatty aldehyde + H2O2</text>
        <dbReference type="Rhea" id="RHEA:22756"/>
        <dbReference type="ChEBI" id="CHEBI:15379"/>
        <dbReference type="ChEBI" id="CHEBI:16240"/>
        <dbReference type="ChEBI" id="CHEBI:17176"/>
        <dbReference type="ChEBI" id="CHEBI:77396"/>
        <dbReference type="EC" id="1.1.3.20"/>
    </reaction>
</comment>
<comment type="similarity">
    <text evidence="1 5">Belongs to the GMC oxidoreductase family.</text>
</comment>
<feature type="domain" description="Glucose-methanol-choline oxidoreductase N-terminal" evidence="8">
    <location>
        <begin position="371"/>
        <end position="470"/>
    </location>
</feature>
<dbReference type="AlphaFoldDB" id="A0AAV1EEP0"/>
<evidence type="ECO:0000259" key="9">
    <source>
        <dbReference type="Pfam" id="PF00890"/>
    </source>
</evidence>
<keyword evidence="11" id="KW-1185">Reference proteome</keyword>
<evidence type="ECO:0000256" key="2">
    <source>
        <dbReference type="ARBA" id="ARBA00022630"/>
    </source>
</evidence>
<dbReference type="SUPFAM" id="SSF51905">
    <property type="entry name" value="FAD/NAD(P)-binding domain"/>
    <property type="match status" value="1"/>
</dbReference>
<dbReference type="EMBL" id="OX459126">
    <property type="protein sequence ID" value="CAI9118134.1"/>
    <property type="molecule type" value="Genomic_DNA"/>
</dbReference>
<comment type="subcellular location">
    <subcellularLocation>
        <location evidence="5">Membrane</location>
    </subcellularLocation>
</comment>
<protein>
    <recommendedName>
        <fullName evidence="5">Long-chain-alcohol oxidase</fullName>
        <ecNumber evidence="5">1.1.3.20</ecNumber>
    </recommendedName>
</protein>
<organism evidence="10 11">
    <name type="scientific">Oldenlandia corymbosa var. corymbosa</name>
    <dbReference type="NCBI Taxonomy" id="529605"/>
    <lineage>
        <taxon>Eukaryota</taxon>
        <taxon>Viridiplantae</taxon>
        <taxon>Streptophyta</taxon>
        <taxon>Embryophyta</taxon>
        <taxon>Tracheophyta</taxon>
        <taxon>Spermatophyta</taxon>
        <taxon>Magnoliopsida</taxon>
        <taxon>eudicotyledons</taxon>
        <taxon>Gunneridae</taxon>
        <taxon>Pentapetalae</taxon>
        <taxon>asterids</taxon>
        <taxon>lamiids</taxon>
        <taxon>Gentianales</taxon>
        <taxon>Rubiaceae</taxon>
        <taxon>Rubioideae</taxon>
        <taxon>Spermacoceae</taxon>
        <taxon>Hedyotis-Oldenlandia complex</taxon>
        <taxon>Oldenlandia</taxon>
    </lineage>
</organism>
<keyword evidence="3 6" id="KW-0274">FAD</keyword>
<evidence type="ECO:0000313" key="11">
    <source>
        <dbReference type="Proteomes" id="UP001161247"/>
    </source>
</evidence>
<dbReference type="EC" id="1.1.3.20" evidence="5"/>
<accession>A0AAV1EEP0</accession>
<dbReference type="InterPro" id="IPR012400">
    <property type="entry name" value="Long_Oxdase"/>
</dbReference>
<dbReference type="InterPro" id="IPR036188">
    <property type="entry name" value="FAD/NAD-bd_sf"/>
</dbReference>
<dbReference type="Pfam" id="PF00890">
    <property type="entry name" value="FAD_binding_2"/>
    <property type="match status" value="1"/>
</dbReference>
<evidence type="ECO:0000256" key="7">
    <source>
        <dbReference type="SAM" id="MobiDB-lite"/>
    </source>
</evidence>
<evidence type="ECO:0000256" key="4">
    <source>
        <dbReference type="ARBA" id="ARBA00023002"/>
    </source>
</evidence>
<dbReference type="Gene3D" id="3.50.50.60">
    <property type="entry name" value="FAD/NAD(P)-binding domain"/>
    <property type="match status" value="1"/>
</dbReference>
<keyword evidence="5" id="KW-0472">Membrane</keyword>
<dbReference type="GO" id="GO:0046577">
    <property type="term" value="F:long-chain-alcohol oxidase activity"/>
    <property type="evidence" value="ECO:0007669"/>
    <property type="project" value="UniProtKB-EC"/>
</dbReference>
<dbReference type="GO" id="GO:0016020">
    <property type="term" value="C:membrane"/>
    <property type="evidence" value="ECO:0007669"/>
    <property type="project" value="UniProtKB-SubCell"/>
</dbReference>
<name>A0AAV1EEP0_OLDCO</name>
<evidence type="ECO:0000256" key="3">
    <source>
        <dbReference type="ARBA" id="ARBA00022827"/>
    </source>
</evidence>
<sequence length="639" mass="70045">MGKLEGHPLLKGGRRETKYSHGLSSTELETLSSICEAFLPPLSLNHNQLEIPEKDEETRKAIQSFYEASGAQYPVPDEVAELVVKRGFAEGIFLVKLLLRILSTRIGTLLLCGLLCLSRQWPFVNKFSEIPTENREKVIQGWWKHWLFVPVRLPFVLLKFLCLYVFFSRVGEDSKNPSWKAIDYEVDDRDKSSSTAPDEKPLLKGMVETLHETEATIVKSLSKKGLDVTEDTRRNLYKIKCDVVIVGSGCGGGVAAAVLAKSGHKVVVVEKGNYFTKSDYSSLEGPSMNAMYESGGVLSTLDGKVMILAGSTVGGGSAINWSACIKTPDSVRQEWANDHQISWYSSPEYSAAMEKVSERIGVTEKCTEEGSGDKKGTDSTWLVDAVDCGAVIITGCKAEKFLFHNKSGRSRGKKCYGVLAKSMNEDITRKICIEAKVTISAGGSLLTPPLMIRSGLKNRNIGRNLHLHPVLMAWGYFPESDSELKGKIYEGGIITSVYKVGSGANVRAIVEAPILAPGSFAAVTPWESGVQMKERMVKYARTAHLFSMIKDRGSGEVREEGRINYALDKVDKDNMKVGLRQTLRILIAAGAVEVGTQQSDGLKFKCKGASEKEIEEFLDDVTAPEGPQSMSGNAESDVE</sequence>
<dbReference type="PIRSF" id="PIRSF028937">
    <property type="entry name" value="Lg_Ch_AO"/>
    <property type="match status" value="1"/>
</dbReference>
<dbReference type="Proteomes" id="UP001161247">
    <property type="component" value="Chromosome 9"/>
</dbReference>
<dbReference type="InterPro" id="IPR000172">
    <property type="entry name" value="GMC_OxRdtase_N"/>
</dbReference>
<dbReference type="PANTHER" id="PTHR46056:SF10">
    <property type="entry name" value="LONG-CHAIN-ALCOHOL OXIDASE FAO3"/>
    <property type="match status" value="1"/>
</dbReference>
<feature type="region of interest" description="Disordered" evidence="7">
    <location>
        <begin position="619"/>
        <end position="639"/>
    </location>
</feature>
<dbReference type="InterPro" id="IPR003953">
    <property type="entry name" value="FAD-dep_OxRdtase_2_FAD-bd"/>
</dbReference>
<dbReference type="PANTHER" id="PTHR46056">
    <property type="entry name" value="LONG-CHAIN-ALCOHOL OXIDASE"/>
    <property type="match status" value="1"/>
</dbReference>
<evidence type="ECO:0000313" key="10">
    <source>
        <dbReference type="EMBL" id="CAI9118134.1"/>
    </source>
</evidence>
<feature type="binding site" evidence="6">
    <location>
        <begin position="241"/>
        <end position="256"/>
    </location>
    <ligand>
        <name>FAD</name>
        <dbReference type="ChEBI" id="CHEBI:57692"/>
    </ligand>
</feature>